<dbReference type="EMBL" id="BRXZ01001633">
    <property type="protein sequence ID" value="GMH75582.1"/>
    <property type="molecule type" value="Genomic_DNA"/>
</dbReference>
<proteinExistence type="predicted"/>
<feature type="binding site" evidence="2">
    <location>
        <begin position="462"/>
        <end position="463"/>
    </location>
    <ligand>
        <name>L-glutamate</name>
        <dbReference type="ChEBI" id="CHEBI:29985"/>
    </ligand>
</feature>
<dbReference type="Pfam" id="PF01019">
    <property type="entry name" value="G_glu_transpept"/>
    <property type="match status" value="1"/>
</dbReference>
<comment type="caution">
    <text evidence="4">The sequence shown here is derived from an EMBL/GenBank/DDBJ whole genome shotgun (WGS) entry which is preliminary data.</text>
</comment>
<dbReference type="PRINTS" id="PR01210">
    <property type="entry name" value="GGTRANSPTASE"/>
</dbReference>
<feature type="active site" description="Nucleophile" evidence="1">
    <location>
        <position position="392"/>
    </location>
</feature>
<dbReference type="Proteomes" id="UP001165082">
    <property type="component" value="Unassembled WGS sequence"/>
</dbReference>
<gene>
    <name evidence="4" type="ORF">TrRE_jg12988</name>
</gene>
<evidence type="ECO:0008006" key="6">
    <source>
        <dbReference type="Google" id="ProtNLM"/>
    </source>
</evidence>
<evidence type="ECO:0000313" key="5">
    <source>
        <dbReference type="Proteomes" id="UP001165082"/>
    </source>
</evidence>
<feature type="binding site" evidence="2">
    <location>
        <position position="115"/>
    </location>
    <ligand>
        <name>L-glutamate</name>
        <dbReference type="ChEBI" id="CHEBI:29985"/>
    </ligand>
</feature>
<dbReference type="InterPro" id="IPR043138">
    <property type="entry name" value="GGT_lsub"/>
</dbReference>
<accession>A0A9W7ANQ0</accession>
<feature type="signal peptide" evidence="3">
    <location>
        <begin position="1"/>
        <end position="17"/>
    </location>
</feature>
<dbReference type="InterPro" id="IPR029055">
    <property type="entry name" value="Ntn_hydrolases_N"/>
</dbReference>
<dbReference type="SUPFAM" id="SSF56235">
    <property type="entry name" value="N-terminal nucleophile aminohydrolases (Ntn hydrolases)"/>
    <property type="match status" value="1"/>
</dbReference>
<dbReference type="OrthoDB" id="2015213at2759"/>
<dbReference type="GO" id="GO:0036374">
    <property type="term" value="F:glutathione hydrolase activity"/>
    <property type="evidence" value="ECO:0007669"/>
    <property type="project" value="InterPro"/>
</dbReference>
<organism evidence="4 5">
    <name type="scientific">Triparma retinervis</name>
    <dbReference type="NCBI Taxonomy" id="2557542"/>
    <lineage>
        <taxon>Eukaryota</taxon>
        <taxon>Sar</taxon>
        <taxon>Stramenopiles</taxon>
        <taxon>Ochrophyta</taxon>
        <taxon>Bolidophyceae</taxon>
        <taxon>Parmales</taxon>
        <taxon>Triparmaceae</taxon>
        <taxon>Triparma</taxon>
    </lineage>
</organism>
<evidence type="ECO:0000256" key="2">
    <source>
        <dbReference type="PIRSR" id="PIRSR600101-2"/>
    </source>
</evidence>
<feature type="binding site" evidence="2">
    <location>
        <position position="485"/>
    </location>
    <ligand>
        <name>L-glutamate</name>
        <dbReference type="ChEBI" id="CHEBI:29985"/>
    </ligand>
</feature>
<feature type="binding site" evidence="2">
    <location>
        <begin position="410"/>
        <end position="412"/>
    </location>
    <ligand>
        <name>L-glutamate</name>
        <dbReference type="ChEBI" id="CHEBI:29985"/>
    </ligand>
</feature>
<sequence length="593" mass="62554">MLLLGTALGVAMGSALSSSSSFPHSSTFPADISSLQAQSYLPPDNYKGVVAADDALCSELGANLMKTTPANAIDAAVATTLCLGVVNPGSSGIGGGCFILFHDSSTSSTSFIDSREFAPAAASSTMYDDLPPTSSINGPYAAAVPAELKGLEKMHQLHGKIPWSDVVSPARDLARNGFPTSPYLAHLASEHWDKISLNSDLKELLSSPSVPNSPIKAGETFKNTKLAETFDEIMDKGTDALYRGSIGENLVADLTAGGGIITTDDLASYSVTVREPVSATVDGFTITGAPPPSSGGATVLAALRFVSGFSTPFAADFETLSQHRLSEGMKHAFAMRMSLADPAFYPDVGTVVEDMVSTSFIDDLRASKYSDDDVQTITDYGGSWSLLNDHGTTHLSVVDADLNAVAITSTVNTEFGSGFLSPSTGILLNNQMDDFSSAGRANYFGLAPSPRNYPEPHKRPLSSMSPTIVFDSLGKVRMVLGASGGPKIITATLQTILNHLFAGLDLFTANSRPRIHDQLLYHDQETCTYSNEELLSGVVLELSDETKTSLESRKHPMLGIDYLGTCQAISITSENLVSAVSDVRKDGSPAGFK</sequence>
<keyword evidence="5" id="KW-1185">Reference proteome</keyword>
<name>A0A9W7ANQ0_9STRA</name>
<evidence type="ECO:0000256" key="3">
    <source>
        <dbReference type="SAM" id="SignalP"/>
    </source>
</evidence>
<dbReference type="InterPro" id="IPR043137">
    <property type="entry name" value="GGT_ssub_C"/>
</dbReference>
<dbReference type="PANTHER" id="PTHR11686">
    <property type="entry name" value="GAMMA GLUTAMYL TRANSPEPTIDASE"/>
    <property type="match status" value="1"/>
</dbReference>
<dbReference type="AlphaFoldDB" id="A0A9W7ANQ0"/>
<feature type="binding site" evidence="2">
    <location>
        <position position="434"/>
    </location>
    <ligand>
        <name>L-glutamate</name>
        <dbReference type="ChEBI" id="CHEBI:29985"/>
    </ligand>
</feature>
<dbReference type="GO" id="GO:0006751">
    <property type="term" value="P:glutathione catabolic process"/>
    <property type="evidence" value="ECO:0007669"/>
    <property type="project" value="InterPro"/>
</dbReference>
<reference evidence="4" key="1">
    <citation type="submission" date="2022-07" db="EMBL/GenBank/DDBJ databases">
        <title>Genome analysis of Parmales, a sister group of diatoms, reveals the evolutionary specialization of diatoms from phago-mixotrophs to photoautotrophs.</title>
        <authorList>
            <person name="Ban H."/>
            <person name="Sato S."/>
            <person name="Yoshikawa S."/>
            <person name="Kazumasa Y."/>
            <person name="Nakamura Y."/>
            <person name="Ichinomiya M."/>
            <person name="Saitoh K."/>
            <person name="Sato N."/>
            <person name="Blanc-Mathieu R."/>
            <person name="Endo H."/>
            <person name="Kuwata A."/>
            <person name="Ogata H."/>
        </authorList>
    </citation>
    <scope>NUCLEOTIDE SEQUENCE</scope>
</reference>
<dbReference type="NCBIfam" id="TIGR00066">
    <property type="entry name" value="g_glut_trans"/>
    <property type="match status" value="1"/>
</dbReference>
<dbReference type="Gene3D" id="3.60.20.40">
    <property type="match status" value="1"/>
</dbReference>
<keyword evidence="3" id="KW-0732">Signal</keyword>
<evidence type="ECO:0000256" key="1">
    <source>
        <dbReference type="PIRSR" id="PIRSR600101-1"/>
    </source>
</evidence>
<evidence type="ECO:0000313" key="4">
    <source>
        <dbReference type="EMBL" id="GMH75582.1"/>
    </source>
</evidence>
<dbReference type="PANTHER" id="PTHR11686:SF9">
    <property type="entry name" value="RE13973P"/>
    <property type="match status" value="1"/>
</dbReference>
<dbReference type="GO" id="GO:0005886">
    <property type="term" value="C:plasma membrane"/>
    <property type="evidence" value="ECO:0007669"/>
    <property type="project" value="TreeGrafter"/>
</dbReference>
<dbReference type="Gene3D" id="1.10.246.130">
    <property type="match status" value="1"/>
</dbReference>
<feature type="chain" id="PRO_5040995012" description="Gamma-glutamyltransferase" evidence="3">
    <location>
        <begin position="18"/>
        <end position="593"/>
    </location>
</feature>
<dbReference type="FunFam" id="3.60.20.40:FF:000001">
    <property type="entry name" value="Gamma-glutamyltranspeptidase 1"/>
    <property type="match status" value="1"/>
</dbReference>
<dbReference type="InterPro" id="IPR000101">
    <property type="entry name" value="GGT_peptidase"/>
</dbReference>
<protein>
    <recommendedName>
        <fullName evidence="6">Gamma-glutamyltransferase</fullName>
    </recommendedName>
</protein>